<evidence type="ECO:0000256" key="2">
    <source>
        <dbReference type="ARBA" id="ARBA00004496"/>
    </source>
</evidence>
<dbReference type="InterPro" id="IPR014729">
    <property type="entry name" value="Rossmann-like_a/b/a_fold"/>
</dbReference>
<dbReference type="SUPFAM" id="SSF47323">
    <property type="entry name" value="Anticodon-binding domain of a subclass of class I aminoacyl-tRNA synthetases"/>
    <property type="match status" value="1"/>
</dbReference>
<dbReference type="RefSeq" id="WP_387716072.1">
    <property type="nucleotide sequence ID" value="NZ_JBIAPI010000001.1"/>
</dbReference>
<evidence type="ECO:0000259" key="10">
    <source>
        <dbReference type="Pfam" id="PF09334"/>
    </source>
</evidence>
<dbReference type="Gene3D" id="1.10.730.10">
    <property type="entry name" value="Isoleucyl-tRNA Synthetase, Domain 1"/>
    <property type="match status" value="1"/>
</dbReference>
<dbReference type="NCBIfam" id="NF008900">
    <property type="entry name" value="PRK12267.1"/>
    <property type="match status" value="1"/>
</dbReference>
<dbReference type="InterPro" id="IPR014758">
    <property type="entry name" value="Met-tRNA_synth"/>
</dbReference>
<keyword evidence="7 9" id="KW-0648">Protein biosynthesis</keyword>
<dbReference type="Pfam" id="PF19303">
    <property type="entry name" value="Anticodon_3"/>
    <property type="match status" value="1"/>
</dbReference>
<dbReference type="Gene3D" id="3.40.50.620">
    <property type="entry name" value="HUPs"/>
    <property type="match status" value="1"/>
</dbReference>
<comment type="similarity">
    <text evidence="9">Belongs to the class-I aminoacyl-tRNA synthetase family. MetG type 2B subfamily.</text>
</comment>
<evidence type="ECO:0000256" key="9">
    <source>
        <dbReference type="HAMAP-Rule" id="MF_01228"/>
    </source>
</evidence>
<dbReference type="PANTHER" id="PTHR43326:SF1">
    <property type="entry name" value="METHIONINE--TRNA LIGASE, MITOCHONDRIAL"/>
    <property type="match status" value="1"/>
</dbReference>
<name>A0ABW6QN04_9NOCA</name>
<keyword evidence="13" id="KW-1185">Reference proteome</keyword>
<evidence type="ECO:0000313" key="12">
    <source>
        <dbReference type="EMBL" id="MFF3222433.1"/>
    </source>
</evidence>
<dbReference type="CDD" id="cd00814">
    <property type="entry name" value="MetRS_core"/>
    <property type="match status" value="1"/>
</dbReference>
<proteinExistence type="inferred from homology"/>
<dbReference type="EMBL" id="JBIAPI010000001">
    <property type="protein sequence ID" value="MFF3222433.1"/>
    <property type="molecule type" value="Genomic_DNA"/>
</dbReference>
<feature type="domain" description="Methionyl/Leucyl tRNA synthetase" evidence="10">
    <location>
        <begin position="172"/>
        <end position="383"/>
    </location>
</feature>
<evidence type="ECO:0000256" key="6">
    <source>
        <dbReference type="ARBA" id="ARBA00022840"/>
    </source>
</evidence>
<keyword evidence="5 9" id="KW-0547">Nucleotide-binding</keyword>
<feature type="domain" description="Methionyl-tRNA synthetase anticodon-binding" evidence="11">
    <location>
        <begin position="395"/>
        <end position="510"/>
    </location>
</feature>
<dbReference type="InterPro" id="IPR023457">
    <property type="entry name" value="Met-tRNA_synth_2"/>
</dbReference>
<evidence type="ECO:0000256" key="8">
    <source>
        <dbReference type="ARBA" id="ARBA00023146"/>
    </source>
</evidence>
<dbReference type="InterPro" id="IPR009080">
    <property type="entry name" value="tRNAsynth_Ia_anticodon-bd"/>
</dbReference>
<gene>
    <name evidence="9 12" type="primary">metG</name>
    <name evidence="12" type="ORF">ACFYV7_06520</name>
</gene>
<feature type="short sequence motif" description="'KMSKS' region" evidence="9">
    <location>
        <begin position="320"/>
        <end position="324"/>
    </location>
</feature>
<comment type="subunit">
    <text evidence="9">Monomer.</text>
</comment>
<dbReference type="SUPFAM" id="SSF52374">
    <property type="entry name" value="Nucleotidylyl transferase"/>
    <property type="match status" value="1"/>
</dbReference>
<keyword evidence="4 9" id="KW-0436">Ligase</keyword>
<comment type="caution">
    <text evidence="12">The sequence shown here is derived from an EMBL/GenBank/DDBJ whole genome shotgun (WGS) entry which is preliminary data.</text>
</comment>
<feature type="short sequence motif" description="'HIGH' region" evidence="9">
    <location>
        <begin position="31"/>
        <end position="41"/>
    </location>
</feature>
<comment type="subcellular location">
    <subcellularLocation>
        <location evidence="2 9">Cytoplasm</location>
    </subcellularLocation>
</comment>
<dbReference type="InterPro" id="IPR033911">
    <property type="entry name" value="MetRS_core"/>
</dbReference>
<protein>
    <recommendedName>
        <fullName evidence="9">Methionine--tRNA ligase</fullName>
        <ecNumber evidence="9">6.1.1.10</ecNumber>
    </recommendedName>
    <alternativeName>
        <fullName evidence="9">Methionyl-tRNA synthetase</fullName>
        <shortName evidence="9">MetRS</shortName>
    </alternativeName>
</protein>
<comment type="function">
    <text evidence="1 9">Is required not only for elongation of protein synthesis but also for the initiation of all mRNA translation through initiator tRNA(fMet) aminoacylation.</text>
</comment>
<dbReference type="NCBIfam" id="TIGR00398">
    <property type="entry name" value="metG"/>
    <property type="match status" value="1"/>
</dbReference>
<accession>A0ABW6QN04</accession>
<dbReference type="Pfam" id="PF09334">
    <property type="entry name" value="tRNA-synt_1g"/>
    <property type="match status" value="2"/>
</dbReference>
<dbReference type="GO" id="GO:0004825">
    <property type="term" value="F:methionine-tRNA ligase activity"/>
    <property type="evidence" value="ECO:0007669"/>
    <property type="project" value="UniProtKB-EC"/>
</dbReference>
<dbReference type="Gene3D" id="2.170.220.10">
    <property type="match status" value="1"/>
</dbReference>
<evidence type="ECO:0000256" key="4">
    <source>
        <dbReference type="ARBA" id="ARBA00022598"/>
    </source>
</evidence>
<evidence type="ECO:0000256" key="5">
    <source>
        <dbReference type="ARBA" id="ARBA00022741"/>
    </source>
</evidence>
<dbReference type="CDD" id="cd07957">
    <property type="entry name" value="Anticodon_Ia_Met"/>
    <property type="match status" value="1"/>
</dbReference>
<comment type="catalytic activity">
    <reaction evidence="9">
        <text>tRNA(Met) + L-methionine + ATP = L-methionyl-tRNA(Met) + AMP + diphosphate</text>
        <dbReference type="Rhea" id="RHEA:13481"/>
        <dbReference type="Rhea" id="RHEA-COMP:9667"/>
        <dbReference type="Rhea" id="RHEA-COMP:9698"/>
        <dbReference type="ChEBI" id="CHEBI:30616"/>
        <dbReference type="ChEBI" id="CHEBI:33019"/>
        <dbReference type="ChEBI" id="CHEBI:57844"/>
        <dbReference type="ChEBI" id="CHEBI:78442"/>
        <dbReference type="ChEBI" id="CHEBI:78530"/>
        <dbReference type="ChEBI" id="CHEBI:456215"/>
        <dbReference type="EC" id="6.1.1.10"/>
    </reaction>
</comment>
<evidence type="ECO:0000256" key="3">
    <source>
        <dbReference type="ARBA" id="ARBA00022490"/>
    </source>
</evidence>
<dbReference type="InterPro" id="IPR041872">
    <property type="entry name" value="Anticodon_Met"/>
</dbReference>
<dbReference type="InterPro" id="IPR015413">
    <property type="entry name" value="Methionyl/Leucyl_tRNA_Synth"/>
</dbReference>
<reference evidence="12 13" key="1">
    <citation type="submission" date="2024-10" db="EMBL/GenBank/DDBJ databases">
        <title>The Natural Products Discovery Center: Release of the First 8490 Sequenced Strains for Exploring Actinobacteria Biosynthetic Diversity.</title>
        <authorList>
            <person name="Kalkreuter E."/>
            <person name="Kautsar S.A."/>
            <person name="Yang D."/>
            <person name="Bader C.D."/>
            <person name="Teijaro C.N."/>
            <person name="Fluegel L."/>
            <person name="Davis C.M."/>
            <person name="Simpson J.R."/>
            <person name="Lauterbach L."/>
            <person name="Steele A.D."/>
            <person name="Gui C."/>
            <person name="Meng S."/>
            <person name="Li G."/>
            <person name="Viehrig K."/>
            <person name="Ye F."/>
            <person name="Su P."/>
            <person name="Kiefer A.F."/>
            <person name="Nichols A."/>
            <person name="Cepeda A.J."/>
            <person name="Yan W."/>
            <person name="Fan B."/>
            <person name="Jiang Y."/>
            <person name="Adhikari A."/>
            <person name="Zheng C.-J."/>
            <person name="Schuster L."/>
            <person name="Cowan T.M."/>
            <person name="Smanski M.J."/>
            <person name="Chevrette M.G."/>
            <person name="De Carvalho L.P.S."/>
            <person name="Shen B."/>
        </authorList>
    </citation>
    <scope>NUCLEOTIDE SEQUENCE [LARGE SCALE GENOMIC DNA]</scope>
    <source>
        <strain evidence="12 13">NPDC003040</strain>
    </source>
</reference>
<keyword evidence="3 9" id="KW-0963">Cytoplasm</keyword>
<comment type="caution">
    <text evidence="9">Lacks conserved residue(s) required for the propagation of feature annotation.</text>
</comment>
<evidence type="ECO:0000259" key="11">
    <source>
        <dbReference type="Pfam" id="PF19303"/>
    </source>
</evidence>
<dbReference type="InterPro" id="IPR001412">
    <property type="entry name" value="aa-tRNA-synth_I_CS"/>
</dbReference>
<dbReference type="HAMAP" id="MF_01228">
    <property type="entry name" value="Met_tRNA_synth_type2"/>
    <property type="match status" value="1"/>
</dbReference>
<evidence type="ECO:0000256" key="7">
    <source>
        <dbReference type="ARBA" id="ARBA00022917"/>
    </source>
</evidence>
<dbReference type="EC" id="6.1.1.10" evidence="9"/>
<evidence type="ECO:0000313" key="13">
    <source>
        <dbReference type="Proteomes" id="UP001601948"/>
    </source>
</evidence>
<feature type="domain" description="Methionyl/Leucyl tRNA synthetase" evidence="10">
    <location>
        <begin position="25"/>
        <end position="157"/>
    </location>
</feature>
<dbReference type="Proteomes" id="UP001601948">
    <property type="component" value="Unassembled WGS sequence"/>
</dbReference>
<dbReference type="PANTHER" id="PTHR43326">
    <property type="entry name" value="METHIONYL-TRNA SYNTHETASE"/>
    <property type="match status" value="1"/>
</dbReference>
<dbReference type="PRINTS" id="PR01041">
    <property type="entry name" value="TRNASYNTHMET"/>
</dbReference>
<keyword evidence="6 9" id="KW-0067">ATP-binding</keyword>
<dbReference type="PROSITE" id="PS00178">
    <property type="entry name" value="AA_TRNA_LIGASE_I"/>
    <property type="match status" value="1"/>
</dbReference>
<sequence length="534" mass="59781">MRAKVGNHAHYSRHTMSEADRPAFYITTAIAYPNGAPHIGHAYEYISADAIARFKRLDGYDVFFMTGTDEHGQKMQQTAVAEGIPVQELATRNSDVFESMDKTLDVTFDRFIRTTDEDHQAASVAIWERMLANGDIYLGNYSGWYSVRDEAFYTEEETTLLDDGTRISTETKTPVTWTEESNFFFRLSAYQDKLLALYEEHPEFIAPATRRNEIVSYVKAGLKDLSISRTTFDWGVPVPGHPDHVMYVWVDALTNYITGVGFPDTESAAFQRFWPADVHIIGKDITRFHTVYWPAFLLSAGIELPKRVFVHGFLYNKGEKMSKSVGNVVDPLELVDTYGLDAVRFFLLREISYGQDGSYSHEAIVGRINSDLANEFGNLVQRSTKLVARDCGGVVPTPGEFTEADQTLLALTNGLLDRCRAEFDAQQMHLALEAIWLTLGETNKYFSAQAPWALAKSGTPEDLAREATVLYVTLEVLRIVAILVQPVMPGSAGKILDQLGQQDRSFADIATPIVPGVPLPAPEPVYPKYIEPKE</sequence>
<organism evidence="12 13">
    <name type="scientific">Nocardia suismassiliense</name>
    <dbReference type="NCBI Taxonomy" id="2077092"/>
    <lineage>
        <taxon>Bacteria</taxon>
        <taxon>Bacillati</taxon>
        <taxon>Actinomycetota</taxon>
        <taxon>Actinomycetes</taxon>
        <taxon>Mycobacteriales</taxon>
        <taxon>Nocardiaceae</taxon>
        <taxon>Nocardia</taxon>
    </lineage>
</organism>
<evidence type="ECO:0000256" key="1">
    <source>
        <dbReference type="ARBA" id="ARBA00003314"/>
    </source>
</evidence>
<keyword evidence="8 9" id="KW-0030">Aminoacyl-tRNA synthetase</keyword>